<dbReference type="InterPro" id="IPR053156">
    <property type="entry name" value="T6SS_TssM-like"/>
</dbReference>
<proteinExistence type="predicted"/>
<sequence>MLFASGGILDTFIKDNFAPFYDTMLWQPKRVDGEVMPLSPALLVQLRNYNVIRDTLINKSTNRFHIPFSVKVLDLDSSAIRATIKIADTGINYYQGPSQVRELEWPPQSGDNNISITIQDVTDEGKQHVLTETGQWAIYHLLQDSTLTSTNDGSFISDITVSGRDLKIRVTPLTPKNPFTLRELSNFTLPEHI</sequence>
<dbReference type="PANTHER" id="PTHR36153:SF1">
    <property type="entry name" value="TYPE VI SECRETION SYSTEM COMPONENT TSSM1"/>
    <property type="match status" value="1"/>
</dbReference>
<feature type="domain" description="Type VI secretion system IcmF C-terminal" evidence="1">
    <location>
        <begin position="68"/>
        <end position="171"/>
    </location>
</feature>
<gene>
    <name evidence="2" type="ORF">SAMN02745132_01619</name>
</gene>
<dbReference type="Proteomes" id="UP000190162">
    <property type="component" value="Unassembled WGS sequence"/>
</dbReference>
<reference evidence="3" key="1">
    <citation type="submission" date="2017-02" db="EMBL/GenBank/DDBJ databases">
        <authorList>
            <person name="Varghese N."/>
            <person name="Submissions S."/>
        </authorList>
    </citation>
    <scope>NUCLEOTIDE SEQUENCE [LARGE SCALE GENOMIC DNA]</scope>
    <source>
        <strain evidence="3">DSM 22720</strain>
    </source>
</reference>
<dbReference type="AlphaFoldDB" id="A0A1T4UFV9"/>
<keyword evidence="3" id="KW-1185">Reference proteome</keyword>
<dbReference type="Pfam" id="PF06744">
    <property type="entry name" value="IcmF_C"/>
    <property type="match status" value="1"/>
</dbReference>
<accession>A0A1T4UFV9</accession>
<dbReference type="InterPro" id="IPR010623">
    <property type="entry name" value="IcmF_C"/>
</dbReference>
<evidence type="ECO:0000259" key="1">
    <source>
        <dbReference type="Pfam" id="PF06744"/>
    </source>
</evidence>
<name>A0A1T4UFV9_9GAMM</name>
<dbReference type="EMBL" id="FUXU01000015">
    <property type="protein sequence ID" value="SKA51486.1"/>
    <property type="molecule type" value="Genomic_DNA"/>
</dbReference>
<dbReference type="PANTHER" id="PTHR36153">
    <property type="entry name" value="INNER MEMBRANE PROTEIN-RELATED"/>
    <property type="match status" value="1"/>
</dbReference>
<evidence type="ECO:0000313" key="3">
    <source>
        <dbReference type="Proteomes" id="UP000190162"/>
    </source>
</evidence>
<protein>
    <submittedName>
        <fullName evidence="2">Type VI secretion protein IcmF C-terminal</fullName>
    </submittedName>
</protein>
<evidence type="ECO:0000313" key="2">
    <source>
        <dbReference type="EMBL" id="SKA51486.1"/>
    </source>
</evidence>
<organism evidence="2 3">
    <name type="scientific">Enterovibrio nigricans DSM 22720</name>
    <dbReference type="NCBI Taxonomy" id="1121868"/>
    <lineage>
        <taxon>Bacteria</taxon>
        <taxon>Pseudomonadati</taxon>
        <taxon>Pseudomonadota</taxon>
        <taxon>Gammaproteobacteria</taxon>
        <taxon>Vibrionales</taxon>
        <taxon>Vibrionaceae</taxon>
        <taxon>Enterovibrio</taxon>
    </lineage>
</organism>